<keyword evidence="4 10" id="KW-0540">Nuclease</keyword>
<dbReference type="InterPro" id="IPR041175">
    <property type="entry name" value="VLRF1/Vms1"/>
</dbReference>
<feature type="compositionally biased region" description="Basic and acidic residues" evidence="11">
    <location>
        <begin position="611"/>
        <end position="628"/>
    </location>
</feature>
<evidence type="ECO:0000256" key="3">
    <source>
        <dbReference type="ARBA" id="ARBA00022490"/>
    </source>
</evidence>
<comment type="subcellular location">
    <subcellularLocation>
        <location evidence="1">Cytoplasm</location>
    </subcellularLocation>
</comment>
<keyword evidence="7 10" id="KW-0378">Hydrolase</keyword>
<dbReference type="GO" id="GO:0004519">
    <property type="term" value="F:endonuclease activity"/>
    <property type="evidence" value="ECO:0007669"/>
    <property type="project" value="UniProtKB-KW"/>
</dbReference>
<evidence type="ECO:0000256" key="8">
    <source>
        <dbReference type="ARBA" id="ARBA00023043"/>
    </source>
</evidence>
<keyword evidence="9" id="KW-0175">Coiled coil</keyword>
<dbReference type="InterPro" id="IPR047139">
    <property type="entry name" value="ANKZ1/VMS1"/>
</dbReference>
<dbReference type="PROSITE" id="PS52044">
    <property type="entry name" value="VLRF1"/>
    <property type="match status" value="1"/>
</dbReference>
<evidence type="ECO:0000313" key="13">
    <source>
        <dbReference type="EMBL" id="TEB29088.1"/>
    </source>
</evidence>
<evidence type="ECO:0000256" key="9">
    <source>
        <dbReference type="ARBA" id="ARBA00023054"/>
    </source>
</evidence>
<comment type="similarity">
    <text evidence="2 10">Belongs to the ANKZF1/VMS1 family.</text>
</comment>
<evidence type="ECO:0000256" key="11">
    <source>
        <dbReference type="SAM" id="MobiDB-lite"/>
    </source>
</evidence>
<feature type="compositionally biased region" description="Basic residues" evidence="11">
    <location>
        <begin position="239"/>
        <end position="250"/>
    </location>
</feature>
<reference evidence="13 14" key="1">
    <citation type="journal article" date="2019" name="Nat. Ecol. Evol.">
        <title>Megaphylogeny resolves global patterns of mushroom evolution.</title>
        <authorList>
            <person name="Varga T."/>
            <person name="Krizsan K."/>
            <person name="Foldi C."/>
            <person name="Dima B."/>
            <person name="Sanchez-Garcia M."/>
            <person name="Sanchez-Ramirez S."/>
            <person name="Szollosi G.J."/>
            <person name="Szarkandi J.G."/>
            <person name="Papp V."/>
            <person name="Albert L."/>
            <person name="Andreopoulos W."/>
            <person name="Angelini C."/>
            <person name="Antonin V."/>
            <person name="Barry K.W."/>
            <person name="Bougher N.L."/>
            <person name="Buchanan P."/>
            <person name="Buyck B."/>
            <person name="Bense V."/>
            <person name="Catcheside P."/>
            <person name="Chovatia M."/>
            <person name="Cooper J."/>
            <person name="Damon W."/>
            <person name="Desjardin D."/>
            <person name="Finy P."/>
            <person name="Geml J."/>
            <person name="Haridas S."/>
            <person name="Hughes K."/>
            <person name="Justo A."/>
            <person name="Karasinski D."/>
            <person name="Kautmanova I."/>
            <person name="Kiss B."/>
            <person name="Kocsube S."/>
            <person name="Kotiranta H."/>
            <person name="LaButti K.M."/>
            <person name="Lechner B.E."/>
            <person name="Liimatainen K."/>
            <person name="Lipzen A."/>
            <person name="Lukacs Z."/>
            <person name="Mihaltcheva S."/>
            <person name="Morgado L.N."/>
            <person name="Niskanen T."/>
            <person name="Noordeloos M.E."/>
            <person name="Ohm R.A."/>
            <person name="Ortiz-Santana B."/>
            <person name="Ovrebo C."/>
            <person name="Racz N."/>
            <person name="Riley R."/>
            <person name="Savchenko A."/>
            <person name="Shiryaev A."/>
            <person name="Soop K."/>
            <person name="Spirin V."/>
            <person name="Szebenyi C."/>
            <person name="Tomsovsky M."/>
            <person name="Tulloss R.E."/>
            <person name="Uehling J."/>
            <person name="Grigoriev I.V."/>
            <person name="Vagvolgyi C."/>
            <person name="Papp T."/>
            <person name="Martin F.M."/>
            <person name="Miettinen O."/>
            <person name="Hibbett D.S."/>
            <person name="Nagy L.G."/>
        </authorList>
    </citation>
    <scope>NUCLEOTIDE SEQUENCE [LARGE SCALE GENOMIC DNA]</scope>
    <source>
        <strain evidence="13 14">FP101781</strain>
    </source>
</reference>
<feature type="region of interest" description="Disordered" evidence="11">
    <location>
        <begin position="536"/>
        <end position="634"/>
    </location>
</feature>
<gene>
    <name evidence="13" type="ORF">FA13DRAFT_1755725</name>
</gene>
<comment type="caution">
    <text evidence="13">The sequence shown here is derived from an EMBL/GenBank/DDBJ whole genome shotgun (WGS) entry which is preliminary data.</text>
</comment>
<keyword evidence="3 10" id="KW-0963">Cytoplasm</keyword>
<keyword evidence="6 10" id="KW-0255">Endonuclease</keyword>
<organism evidence="13 14">
    <name type="scientific">Coprinellus micaceus</name>
    <name type="common">Glistening ink-cap mushroom</name>
    <name type="synonym">Coprinus micaceus</name>
    <dbReference type="NCBI Taxonomy" id="71717"/>
    <lineage>
        <taxon>Eukaryota</taxon>
        <taxon>Fungi</taxon>
        <taxon>Dikarya</taxon>
        <taxon>Basidiomycota</taxon>
        <taxon>Agaricomycotina</taxon>
        <taxon>Agaricomycetes</taxon>
        <taxon>Agaricomycetidae</taxon>
        <taxon>Agaricales</taxon>
        <taxon>Agaricineae</taxon>
        <taxon>Psathyrellaceae</taxon>
        <taxon>Coprinellus</taxon>
    </lineage>
</organism>
<feature type="region of interest" description="Disordered" evidence="11">
    <location>
        <begin position="210"/>
        <end position="272"/>
    </location>
</feature>
<dbReference type="OrthoDB" id="429841at2759"/>
<proteinExistence type="inferred from homology"/>
<name>A0A4Y7T566_COPMI</name>
<feature type="region of interest" description="Disordered" evidence="11">
    <location>
        <begin position="372"/>
        <end position="396"/>
    </location>
</feature>
<dbReference type="PANTHER" id="PTHR16036:SF2">
    <property type="entry name" value="TRNA ENDONUCLEASE ANKZF1"/>
    <property type="match status" value="1"/>
</dbReference>
<dbReference type="Pfam" id="PF18826">
    <property type="entry name" value="bVLRF1"/>
    <property type="match status" value="1"/>
</dbReference>
<dbReference type="GO" id="GO:0036503">
    <property type="term" value="P:ERAD pathway"/>
    <property type="evidence" value="ECO:0007669"/>
    <property type="project" value="TreeGrafter"/>
</dbReference>
<protein>
    <recommendedName>
        <fullName evidence="12">VLRF1 domain-containing protein</fullName>
    </recommendedName>
</protein>
<dbReference type="Proteomes" id="UP000298030">
    <property type="component" value="Unassembled WGS sequence"/>
</dbReference>
<keyword evidence="5" id="KW-0677">Repeat</keyword>
<evidence type="ECO:0000259" key="12">
    <source>
        <dbReference type="PROSITE" id="PS52044"/>
    </source>
</evidence>
<feature type="compositionally biased region" description="Pro residues" evidence="11">
    <location>
        <begin position="381"/>
        <end position="391"/>
    </location>
</feature>
<feature type="region of interest" description="Disordered" evidence="11">
    <location>
        <begin position="463"/>
        <end position="484"/>
    </location>
</feature>
<evidence type="ECO:0000256" key="4">
    <source>
        <dbReference type="ARBA" id="ARBA00022722"/>
    </source>
</evidence>
<feature type="active site" evidence="10">
    <location>
        <position position="254"/>
    </location>
</feature>
<evidence type="ECO:0000256" key="5">
    <source>
        <dbReference type="ARBA" id="ARBA00022737"/>
    </source>
</evidence>
<accession>A0A4Y7T566</accession>
<evidence type="ECO:0000256" key="6">
    <source>
        <dbReference type="ARBA" id="ARBA00022759"/>
    </source>
</evidence>
<evidence type="ECO:0000313" key="14">
    <source>
        <dbReference type="Proteomes" id="UP000298030"/>
    </source>
</evidence>
<feature type="domain" description="VLRF1" evidence="12">
    <location>
        <begin position="188"/>
        <end position="352"/>
    </location>
</feature>
<evidence type="ECO:0000256" key="1">
    <source>
        <dbReference type="ARBA" id="ARBA00004496"/>
    </source>
</evidence>
<sequence>MQPPQASHVFALPKNLLDSLTPRNLVNKPRTRTPSPEPALAVVSSGQRACNICLGTTFNDVDEQRIHFKSDWHRYNVKMRMSGGSVVTESAFGQLVEGLEDSLSGSASSSDDDDDSDDAVNTLVKRTGRLSTRSSSPESSPRSPLVPIIWFHSPPSTQIGVYRTIFPLQTETKDYVRELADLQAQKPGGRTWAMFMVAGGHFAGAVVRVSRDPDEDDEPAGKSKKQRKPKPDTEVLLHKTFHRYTTRRKQGGSQSVNDNAKGPAKSAGAQLRRYGEQALREDIRNLLADWADDIHDCERIWIRASTSNRRIFFDYEDAVIQKGDERLRTFPFPTRRPTQSEIARCIVELTRVKVSHFTEDQLRDQDEAYLASLPKPKPKPKPMPTPAAPPPSREKLKEKWSRLVEMVNKGRLDALKVFWEPSIHPIPEWVGEKVTTILQLAARGGQAEVVHWLLEEACADPTVNIGPGPNEDVDENGSDGGREGAAVISKAGATSRTAYDLAKSKAVRDIFRRCAASHLDWWDWLGAGHVPSVLSQDMEEEQEQKKKVRRKGLKDKLKEREAKEKEREKEQPVEQPARVKLVKDQASDGGPRRLGGSSGSAEAASGLTPEMRMKLERERRARAAETRLRALGGK</sequence>
<dbReference type="AlphaFoldDB" id="A0A4Y7T566"/>
<dbReference type="STRING" id="71717.A0A4Y7T566"/>
<keyword evidence="14" id="KW-1185">Reference proteome</keyword>
<comment type="domain">
    <text evidence="10">The VLRF1 domain mediates binding to the 60S ribosomal subunit.</text>
</comment>
<dbReference type="GO" id="GO:0016787">
    <property type="term" value="F:hydrolase activity"/>
    <property type="evidence" value="ECO:0007669"/>
    <property type="project" value="UniProtKB-KW"/>
</dbReference>
<keyword evidence="8" id="KW-0040">ANK repeat</keyword>
<dbReference type="GO" id="GO:0005737">
    <property type="term" value="C:cytoplasm"/>
    <property type="evidence" value="ECO:0007669"/>
    <property type="project" value="UniProtKB-SubCell"/>
</dbReference>
<feature type="compositionally biased region" description="Basic and acidic residues" evidence="11">
    <location>
        <begin position="554"/>
        <end position="572"/>
    </location>
</feature>
<dbReference type="PANTHER" id="PTHR16036">
    <property type="entry name" value="ANKYRIN REPEAT AND ZINC FINGER DOMAIN-CONTAINING PROTEIN 1"/>
    <property type="match status" value="1"/>
</dbReference>
<dbReference type="EMBL" id="QPFP01000029">
    <property type="protein sequence ID" value="TEB29088.1"/>
    <property type="molecule type" value="Genomic_DNA"/>
</dbReference>
<evidence type="ECO:0000256" key="7">
    <source>
        <dbReference type="ARBA" id="ARBA00022801"/>
    </source>
</evidence>
<evidence type="ECO:0000256" key="10">
    <source>
        <dbReference type="PROSITE-ProRule" id="PRU01389"/>
    </source>
</evidence>
<evidence type="ECO:0000256" key="2">
    <source>
        <dbReference type="ARBA" id="ARBA00009262"/>
    </source>
</evidence>